<organism evidence="2 3">
    <name type="scientific">Pseudallescheria apiosperma</name>
    <name type="common">Scedosporium apiospermum</name>
    <dbReference type="NCBI Taxonomy" id="563466"/>
    <lineage>
        <taxon>Eukaryota</taxon>
        <taxon>Fungi</taxon>
        <taxon>Dikarya</taxon>
        <taxon>Ascomycota</taxon>
        <taxon>Pezizomycotina</taxon>
        <taxon>Sordariomycetes</taxon>
        <taxon>Hypocreomycetidae</taxon>
        <taxon>Microascales</taxon>
        <taxon>Microascaceae</taxon>
        <taxon>Scedosporium</taxon>
    </lineage>
</organism>
<dbReference type="HOGENOM" id="CLU_1332294_0_0_1"/>
<keyword evidence="1" id="KW-0732">Signal</keyword>
<reference evidence="2 3" key="1">
    <citation type="journal article" date="2014" name="Genome Announc.">
        <title>Draft genome sequence of the pathogenic fungus Scedosporium apiospermum.</title>
        <authorList>
            <person name="Vandeputte P."/>
            <person name="Ghamrawi S."/>
            <person name="Rechenmann M."/>
            <person name="Iltis A."/>
            <person name="Giraud S."/>
            <person name="Fleury M."/>
            <person name="Thornton C."/>
            <person name="Delhaes L."/>
            <person name="Meyer W."/>
            <person name="Papon N."/>
            <person name="Bouchara J.P."/>
        </authorList>
    </citation>
    <scope>NUCLEOTIDE SEQUENCE [LARGE SCALE GENOMIC DNA]</scope>
    <source>
        <strain evidence="2 3">IHEM 14462</strain>
    </source>
</reference>
<dbReference type="RefSeq" id="XP_016641982.1">
    <property type="nucleotide sequence ID" value="XM_016788401.1"/>
</dbReference>
<comment type="caution">
    <text evidence="2">The sequence shown here is derived from an EMBL/GenBank/DDBJ whole genome shotgun (WGS) entry which is preliminary data.</text>
</comment>
<evidence type="ECO:0000313" key="3">
    <source>
        <dbReference type="Proteomes" id="UP000028545"/>
    </source>
</evidence>
<name>A0A084G4C1_PSEDA</name>
<sequence length="206" mass="21997">MKPFPTTLASVALVGAGAAVAGGKGTVGLCQSMTYADGGIYCRETNVGSCISDLGDFPAKKTWNLEILWTDDGSIHLIKETNQRSVYTKFKDKLYIDASPSAVRPISFTPDNTTLTGGETSWAWSGAYGLILWSPTGNPSDGLAEGGLVTGQGVEWLDVAGYPGLKQAYWNVTKFEESRRTGVNRGGSFAMCYGDYQSVIVEGDRP</sequence>
<dbReference type="AlphaFoldDB" id="A0A084G4C1"/>
<accession>A0A084G4C1</accession>
<dbReference type="VEuPathDB" id="FungiDB:SAPIO_CDS6253"/>
<gene>
    <name evidence="2" type="ORF">SAPIO_CDS6253</name>
</gene>
<dbReference type="Proteomes" id="UP000028545">
    <property type="component" value="Unassembled WGS sequence"/>
</dbReference>
<evidence type="ECO:0000256" key="1">
    <source>
        <dbReference type="SAM" id="SignalP"/>
    </source>
</evidence>
<feature type="chain" id="PRO_5001775405" evidence="1">
    <location>
        <begin position="24"/>
        <end position="206"/>
    </location>
</feature>
<evidence type="ECO:0000313" key="2">
    <source>
        <dbReference type="EMBL" id="KEZ42183.1"/>
    </source>
</evidence>
<dbReference type="EMBL" id="JOWA01000101">
    <property type="protein sequence ID" value="KEZ42183.1"/>
    <property type="molecule type" value="Genomic_DNA"/>
</dbReference>
<feature type="signal peptide" evidence="1">
    <location>
        <begin position="1"/>
        <end position="23"/>
    </location>
</feature>
<proteinExistence type="predicted"/>
<dbReference type="GeneID" id="27725325"/>
<dbReference type="OrthoDB" id="5199392at2759"/>
<protein>
    <submittedName>
        <fullName evidence="2">Uncharacterized protein</fullName>
    </submittedName>
</protein>
<keyword evidence="3" id="KW-1185">Reference proteome</keyword>
<dbReference type="KEGG" id="sapo:SAPIO_CDS6253"/>
<dbReference type="OMA" id="QMTSTHE"/>